<reference evidence="1" key="1">
    <citation type="submission" date="2015-12" db="EMBL/GenBank/DDBJ databases">
        <title>Gene expression during late stages of embryo sac development: a critical building block for successful pollen-pistil interactions.</title>
        <authorList>
            <person name="Liu Y."/>
            <person name="Joly V."/>
            <person name="Sabar M."/>
            <person name="Matton D.P."/>
        </authorList>
    </citation>
    <scope>NUCLEOTIDE SEQUENCE</scope>
</reference>
<sequence length="67" mass="7584">MDPLAGPFKVNLQGHVVWKRLLLETTLFELSPQGSLDAKLNPKSFFIKSSSYMEKNNLITNPSLKHI</sequence>
<accession>A0A0V0H620</accession>
<dbReference type="EMBL" id="GEDG01025107">
    <property type="protein sequence ID" value="JAP15479.1"/>
    <property type="molecule type" value="Transcribed_RNA"/>
</dbReference>
<name>A0A0V0H620_SOLCH</name>
<protein>
    <submittedName>
        <fullName evidence="1">Putative ovule protein</fullName>
    </submittedName>
</protein>
<organism evidence="1">
    <name type="scientific">Solanum chacoense</name>
    <name type="common">Chaco potato</name>
    <dbReference type="NCBI Taxonomy" id="4108"/>
    <lineage>
        <taxon>Eukaryota</taxon>
        <taxon>Viridiplantae</taxon>
        <taxon>Streptophyta</taxon>
        <taxon>Embryophyta</taxon>
        <taxon>Tracheophyta</taxon>
        <taxon>Spermatophyta</taxon>
        <taxon>Magnoliopsida</taxon>
        <taxon>eudicotyledons</taxon>
        <taxon>Gunneridae</taxon>
        <taxon>Pentapetalae</taxon>
        <taxon>asterids</taxon>
        <taxon>lamiids</taxon>
        <taxon>Solanales</taxon>
        <taxon>Solanaceae</taxon>
        <taxon>Solanoideae</taxon>
        <taxon>Solaneae</taxon>
        <taxon>Solanum</taxon>
    </lineage>
</organism>
<proteinExistence type="predicted"/>
<dbReference type="AlphaFoldDB" id="A0A0V0H620"/>
<evidence type="ECO:0000313" key="1">
    <source>
        <dbReference type="EMBL" id="JAP15479.1"/>
    </source>
</evidence>